<feature type="compositionally biased region" description="Basic and acidic residues" evidence="13">
    <location>
        <begin position="2575"/>
        <end position="2634"/>
    </location>
</feature>
<feature type="region of interest" description="Disordered" evidence="13">
    <location>
        <begin position="1326"/>
        <end position="1380"/>
    </location>
</feature>
<feature type="region of interest" description="Disordered" evidence="13">
    <location>
        <begin position="2575"/>
        <end position="2641"/>
    </location>
</feature>
<dbReference type="Pfam" id="PF06025">
    <property type="entry name" value="DUF913"/>
    <property type="match status" value="1"/>
</dbReference>
<dbReference type="FunFam" id="3.90.1750.10:FF:000003">
    <property type="entry name" value="E3 ubiquitin-protein ligase UPL1"/>
    <property type="match status" value="1"/>
</dbReference>
<dbReference type="PANTHER" id="PTHR11254">
    <property type="entry name" value="HECT DOMAIN UBIQUITIN-PROTEIN LIGASE"/>
    <property type="match status" value="1"/>
</dbReference>
<dbReference type="InterPro" id="IPR000569">
    <property type="entry name" value="HECT_dom"/>
</dbReference>
<feature type="compositionally biased region" description="Acidic residues" evidence="13">
    <location>
        <begin position="2160"/>
        <end position="2178"/>
    </location>
</feature>
<reference evidence="16 17" key="1">
    <citation type="submission" date="2018-06" db="EMBL/GenBank/DDBJ databases">
        <title>Comparative genomics reveals the genomic features of Rhizophagus irregularis, R. cerebriforme, R. diaphanum and Gigaspora rosea, and their symbiotic lifestyle signature.</title>
        <authorList>
            <person name="Morin E."/>
            <person name="San Clemente H."/>
            <person name="Chen E.C.H."/>
            <person name="De La Providencia I."/>
            <person name="Hainaut M."/>
            <person name="Kuo A."/>
            <person name="Kohler A."/>
            <person name="Murat C."/>
            <person name="Tang N."/>
            <person name="Roy S."/>
            <person name="Loubradou J."/>
            <person name="Henrissat B."/>
            <person name="Grigoriev I.V."/>
            <person name="Corradi N."/>
            <person name="Roux C."/>
            <person name="Martin F.M."/>
        </authorList>
    </citation>
    <scope>NUCLEOTIDE SEQUENCE [LARGE SCALE GENOMIC DNA]</scope>
    <source>
        <strain evidence="16 17">DAOM 194757</strain>
    </source>
</reference>
<evidence type="ECO:0000256" key="12">
    <source>
        <dbReference type="PROSITE-ProRule" id="PRU00259"/>
    </source>
</evidence>
<feature type="region of interest" description="Disordered" evidence="13">
    <location>
        <begin position="1397"/>
        <end position="1423"/>
    </location>
</feature>
<proteinExistence type="inferred from homology"/>
<dbReference type="InterPro" id="IPR000225">
    <property type="entry name" value="Armadillo"/>
</dbReference>
<feature type="compositionally biased region" description="Low complexity" evidence="13">
    <location>
        <begin position="1830"/>
        <end position="1846"/>
    </location>
</feature>
<dbReference type="GO" id="GO:0005634">
    <property type="term" value="C:nucleus"/>
    <property type="evidence" value="ECO:0007669"/>
    <property type="project" value="UniProtKB-SubCell"/>
</dbReference>
<feature type="region of interest" description="Disordered" evidence="13">
    <location>
        <begin position="2779"/>
        <end position="2798"/>
    </location>
</feature>
<evidence type="ECO:0000256" key="10">
    <source>
        <dbReference type="ARBA" id="ARBA00034494"/>
    </source>
</evidence>
<dbReference type="Gene3D" id="3.30.2410.10">
    <property type="entry name" value="Hect, E3 ligase catalytic domain"/>
    <property type="match status" value="1"/>
</dbReference>
<feature type="compositionally biased region" description="Basic and acidic residues" evidence="13">
    <location>
        <begin position="2222"/>
        <end position="2234"/>
    </location>
</feature>
<evidence type="ECO:0000256" key="9">
    <source>
        <dbReference type="ARBA" id="ARBA00023242"/>
    </source>
</evidence>
<feature type="compositionally biased region" description="Acidic residues" evidence="13">
    <location>
        <begin position="2281"/>
        <end position="2307"/>
    </location>
</feature>
<feature type="compositionally biased region" description="Polar residues" evidence="13">
    <location>
        <begin position="2735"/>
        <end position="2748"/>
    </location>
</feature>
<dbReference type="FunFam" id="3.30.2160.10:FF:000001">
    <property type="entry name" value="E3 ubiquitin-protein ligase NEDD4-like"/>
    <property type="match status" value="1"/>
</dbReference>
<keyword evidence="7 11" id="KW-0833">Ubl conjugation pathway</keyword>
<dbReference type="Pfam" id="PF00632">
    <property type="entry name" value="HECT"/>
    <property type="match status" value="1"/>
</dbReference>
<comment type="subcellular location">
    <subcellularLocation>
        <location evidence="2">Nucleus</location>
    </subcellularLocation>
</comment>
<dbReference type="PROSITE" id="PS50237">
    <property type="entry name" value="HECT"/>
    <property type="match status" value="1"/>
</dbReference>
<feature type="region of interest" description="Disordered" evidence="13">
    <location>
        <begin position="2077"/>
        <end position="2234"/>
    </location>
</feature>
<dbReference type="Pfam" id="PF14377">
    <property type="entry name" value="UBM"/>
    <property type="match status" value="3"/>
</dbReference>
<keyword evidence="8" id="KW-0509">mRNA transport</keyword>
<dbReference type="CDD" id="cd00078">
    <property type="entry name" value="HECTc"/>
    <property type="match status" value="1"/>
</dbReference>
<dbReference type="SMART" id="SM00165">
    <property type="entry name" value="UBA"/>
    <property type="match status" value="1"/>
</dbReference>
<dbReference type="InterPro" id="IPR016024">
    <property type="entry name" value="ARM-type_fold"/>
</dbReference>
<dbReference type="Pfam" id="PF06012">
    <property type="entry name" value="DUF908"/>
    <property type="match status" value="1"/>
</dbReference>
<feature type="repeat" description="ARM" evidence="12">
    <location>
        <begin position="427"/>
        <end position="457"/>
    </location>
</feature>
<comment type="similarity">
    <text evidence="10">Belongs to the UPL family. TOM1/PTR1 subfamily.</text>
</comment>
<dbReference type="InterPro" id="IPR025527">
    <property type="entry name" value="HUWE1/Rev1_UBM"/>
</dbReference>
<feature type="region of interest" description="Disordered" evidence="13">
    <location>
        <begin position="2259"/>
        <end position="2307"/>
    </location>
</feature>
<evidence type="ECO:0000259" key="15">
    <source>
        <dbReference type="PROSITE" id="PS50237"/>
    </source>
</evidence>
<dbReference type="CDD" id="cd14297">
    <property type="entry name" value="UBA2_spUBP14_like"/>
    <property type="match status" value="1"/>
</dbReference>
<dbReference type="OrthoDB" id="8068875at2759"/>
<evidence type="ECO:0000256" key="4">
    <source>
        <dbReference type="ARBA" id="ARBA00012485"/>
    </source>
</evidence>
<keyword evidence="17" id="KW-1185">Reference proteome</keyword>
<dbReference type="FunFam" id="3.30.2410.10:FF:000004">
    <property type="entry name" value="E3 ubiquitin-protein ligase HUWE1, variant"/>
    <property type="match status" value="1"/>
</dbReference>
<feature type="compositionally biased region" description="Basic and acidic residues" evidence="13">
    <location>
        <begin position="749"/>
        <end position="764"/>
    </location>
</feature>
<dbReference type="GO" id="GO:0051028">
    <property type="term" value="P:mRNA transport"/>
    <property type="evidence" value="ECO:0007669"/>
    <property type="project" value="UniProtKB-KW"/>
</dbReference>
<feature type="compositionally biased region" description="Low complexity" evidence="13">
    <location>
        <begin position="3117"/>
        <end position="3142"/>
    </location>
</feature>
<evidence type="ECO:0000256" key="7">
    <source>
        <dbReference type="ARBA" id="ARBA00022786"/>
    </source>
</evidence>
<organism evidence="16 17">
    <name type="scientific">Gigaspora rosea</name>
    <dbReference type="NCBI Taxonomy" id="44941"/>
    <lineage>
        <taxon>Eukaryota</taxon>
        <taxon>Fungi</taxon>
        <taxon>Fungi incertae sedis</taxon>
        <taxon>Mucoromycota</taxon>
        <taxon>Glomeromycotina</taxon>
        <taxon>Glomeromycetes</taxon>
        <taxon>Diversisporales</taxon>
        <taxon>Gigasporaceae</taxon>
        <taxon>Gigaspora</taxon>
    </lineage>
</organism>
<feature type="region of interest" description="Disordered" evidence="13">
    <location>
        <begin position="204"/>
        <end position="240"/>
    </location>
</feature>
<keyword evidence="9" id="KW-0539">Nucleus</keyword>
<dbReference type="InterPro" id="IPR009060">
    <property type="entry name" value="UBA-like_sf"/>
</dbReference>
<gene>
    <name evidence="16" type="ORF">C2G38_1995850</name>
</gene>
<dbReference type="EC" id="2.3.2.26" evidence="4"/>
<feature type="compositionally biased region" description="Polar residues" evidence="13">
    <location>
        <begin position="1329"/>
        <end position="1347"/>
    </location>
</feature>
<dbReference type="PANTHER" id="PTHR11254:SF67">
    <property type="entry name" value="E3 UBIQUITIN-PROTEIN LIGASE HUWE1"/>
    <property type="match status" value="1"/>
</dbReference>
<dbReference type="PROSITE" id="PS50176">
    <property type="entry name" value="ARM_REPEAT"/>
    <property type="match status" value="1"/>
</dbReference>
<protein>
    <recommendedName>
        <fullName evidence="4">HECT-type E3 ubiquitin transferase</fullName>
        <ecNumber evidence="4">2.3.2.26</ecNumber>
    </recommendedName>
</protein>
<feature type="active site" description="Glycyl thioester intermediate" evidence="11">
    <location>
        <position position="3865"/>
    </location>
</feature>
<comment type="caution">
    <text evidence="16">The sequence shown here is derived from an EMBL/GenBank/DDBJ whole genome shotgun (WGS) entry which is preliminary data.</text>
</comment>
<accession>A0A397W3W0</accession>
<dbReference type="GO" id="GO:0006511">
    <property type="term" value="P:ubiquitin-dependent protein catabolic process"/>
    <property type="evidence" value="ECO:0007669"/>
    <property type="project" value="TreeGrafter"/>
</dbReference>
<dbReference type="Proteomes" id="UP000266673">
    <property type="component" value="Unassembled WGS sequence"/>
</dbReference>
<evidence type="ECO:0000256" key="11">
    <source>
        <dbReference type="PROSITE-ProRule" id="PRU00104"/>
    </source>
</evidence>
<evidence type="ECO:0000256" key="2">
    <source>
        <dbReference type="ARBA" id="ARBA00004123"/>
    </source>
</evidence>
<dbReference type="InterPro" id="IPR011989">
    <property type="entry name" value="ARM-like"/>
</dbReference>
<feature type="compositionally biased region" description="Acidic residues" evidence="13">
    <location>
        <begin position="1363"/>
        <end position="1379"/>
    </location>
</feature>
<dbReference type="GO" id="GO:0061630">
    <property type="term" value="F:ubiquitin protein ligase activity"/>
    <property type="evidence" value="ECO:0007669"/>
    <property type="project" value="UniProtKB-EC"/>
</dbReference>
<feature type="compositionally biased region" description="Basic and acidic residues" evidence="13">
    <location>
        <begin position="2080"/>
        <end position="2089"/>
    </location>
</feature>
<dbReference type="Gene3D" id="3.30.2160.10">
    <property type="entry name" value="Hect, E3 ligase catalytic domain"/>
    <property type="match status" value="1"/>
</dbReference>
<feature type="region of interest" description="Disordered" evidence="13">
    <location>
        <begin position="2684"/>
        <end position="2759"/>
    </location>
</feature>
<evidence type="ECO:0000259" key="14">
    <source>
        <dbReference type="PROSITE" id="PS50030"/>
    </source>
</evidence>
<dbReference type="InterPro" id="IPR050409">
    <property type="entry name" value="E3_ubiq-protein_ligase"/>
</dbReference>
<dbReference type="SUPFAM" id="SSF56204">
    <property type="entry name" value="Hect, E3 ligase catalytic domain"/>
    <property type="match status" value="1"/>
</dbReference>
<dbReference type="SMART" id="SM00119">
    <property type="entry name" value="HECTc"/>
    <property type="match status" value="1"/>
</dbReference>
<feature type="compositionally biased region" description="Acidic residues" evidence="13">
    <location>
        <begin position="2127"/>
        <end position="2138"/>
    </location>
</feature>
<evidence type="ECO:0000256" key="6">
    <source>
        <dbReference type="ARBA" id="ARBA00022679"/>
    </source>
</evidence>
<evidence type="ECO:0000313" key="16">
    <source>
        <dbReference type="EMBL" id="RIB28908.1"/>
    </source>
</evidence>
<keyword evidence="5" id="KW-0813">Transport</keyword>
<dbReference type="Gene3D" id="1.10.8.10">
    <property type="entry name" value="DNA helicase RuvA subunit, C-terminal domain"/>
    <property type="match status" value="1"/>
</dbReference>
<feature type="compositionally biased region" description="Low complexity" evidence="13">
    <location>
        <begin position="3153"/>
        <end position="3233"/>
    </location>
</feature>
<dbReference type="SUPFAM" id="SSF46934">
    <property type="entry name" value="UBA-like"/>
    <property type="match status" value="1"/>
</dbReference>
<feature type="compositionally biased region" description="Basic and acidic residues" evidence="13">
    <location>
        <begin position="2267"/>
        <end position="2280"/>
    </location>
</feature>
<dbReference type="Gene3D" id="3.90.1750.10">
    <property type="entry name" value="Hect, E3 ligase catalytic domains"/>
    <property type="match status" value="1"/>
</dbReference>
<sequence length="3898" mass="435018">MKIKKSPPKKLVAPIPPIKNLIQKLSECHEEEIPRIVESAIDWSYPRGDLFHWIGVLNRFDTMLENICKNYNLKKLQTSKFSEGVRVVLMAILKFSRVLLENCTNRNLYSSYEHLNDLLYTSDLDVLEVLLRLILRPAQRLSNQRALRTNFTISPERILTLAHSWGTKEYDLEMEHLASDDVNIPEELTTLNYQFYRHLTPSEAAETTVDKKSDATTPTQSQKSQRKDSASSSSGTKTGEGVTLISVNNVRQLGETDMNILNTVVQDYNVPEEFHFALLNRIRIVTSISTTDTRRRLLIIRLLAVAIMAHVIPEHVAQSKLFLYEPDIVANLAKLVHPDRNVPFDIQTVALYALDGISRYRSKLGEVLTAINASANHGILLYVLRRVIADLERDNPIYPQEYYDALFALISYIITTQTGGTMVISAGIVPTLLQLLNNKNSHQLKNVTKAVGILDSLVYGFNTSFTSFCNANGVRVLVDRIKEEVDNGIQLAKDARDNQMEGITIANASASARSSSEVGESIAIENDITLPYERASLLKSMFKFVLHMMQASGTADGLRNLIDTSLPDSLKKVFEQPNVFGSSIYALAINLIATFIHNEPTSLPIMQEARLPQTFLNSISKEIPASVDVIQSIPNAFGAICLNAQGMEIFNQMNPIDKFFTIFTSDEHLRSLQDSDVASVLGTSIDELMRHHPSLKQSIMNAIMTTLQRIIELGHSSSIKDNTSTLHAGSDDDQVISSEILEDGSTDTKMTDSDNTKADENKTDEKKENTVVAFIEIAARACFLEGLFQTQNHCKEFLKQEHGLNIILKFYALPVLPYEFGCSQASYSLSHLMRVIADVDPKRSISAIVGALNETLQGATNFLSYEGKGILSEYIDLKETDTTKIEEANKTFRTLITLHGYVGLLSDVYCTPVFSHGKSASSVIDAFIGTDNDVLPTLGKLHRVCVWENVILKSSVPKSWYNLPSKAKKPSHFPESSSSLASALLDDADKETTDSNEPPVNQNDRKVKNAKCLKFLVSQIPSCLTPLFQGLAKMLFSRKSPDATQKKQAFKISDAIAEVLRDHLTWPRYELGSETDSTNKYNYLTIMLGLLSLLFLDERSQVSLQTMLVVSFDRVNGLEVVFDLLRKFWEEAEEIKAFEEYSTIEVDEKSKEKLSRIHGCIDVTLNFFQFVGSSKLLHESAQTVPLTTKDRDPRSEPFDPYNFLVNVRAKILPVINELWQSTYLPKAPPNIVRSVLQNLVQILKGDGEVNQRPEGSGSSSGLSAPASTLFGATRSLVPDEERVQQLIDMGFSRSSAETALIRCNNHVQAATDYLLTHPQTIAATVFSAAPSTDTGRNPSDTNSTRGNAPTDAGSTIDVTGTSGDDDDDDDDVSDNEDGSNDLSQAIALSIQQGNQTPIEGATASEGSIPMETETTSTKPDKGKGKEVDYIDRFKTLRDELRSTSADRALELLDVVEDIIFEVKDLYVLLSKDNAEKNIESIIKSIETVRGYPEEQRKKALNSRLRLLALLLNENSIQGKIPNLPSNIFSDMTSMISEQTGLPLESPLPKWIAPALLVIEAFISLSEEPVGTELVTKSDESKDINISLNGVNLVKAESRSQILEYCLSLLKRKDLDKDIINALLRIVVRLTRRYSDAIEFINKDGLNLLFNAFKSRAHDFRGQQIFIVMILRHALEDTSVLESIIDKEIKNWFANPRPRGGDISTYLRNNAQFALRAPEIFIQSTKKLCKLARYDSSGRNQQITLIKPETEDTSTATTKDSITNEEEMTDALPVPSTSVSLGSPKKFSFGSETAENIVQFIANELIATRLQNNQTLDTKVPETNSNDRNENANSAATTSASTNNTSTPQSAFKPEEHLDYLYRCFLLQCLTELLSSYPSCKIEVVNLSRRRNSMGSGTQSKSKTSLLYYLLNELLPYGCITPSTNIEMRKRYGQSKWTTSTLVALCSNISSEVDDKKPQLEIIQVRKFVLDCIIKSFKTAISSSDPIETKYGRLLALAELCYAILNSRTGPNTTANKPIEDGPASIAKLMLDKNFVNTLTDALAEVDLNYPSARILINALLKPFECLTKVAIKLGRSPEAPTKEQQRRDSVSSISTPSADEMNPETEDAPDLYATSVLGALEGRMDSDEMDDDSLDSSVDEQRYDDGEFDEGTGSDLSDVSNDDDLDEADDDNGDDMDVEIVVRQPIHGHSVVLDNERNDDHDSEIEHGVNQHLENEDDSDDEGHHVRGNDDQEMWDVHDQVMIERGDIVEEIIDAEGQLHRHRRHDRFSGNDDGADRDIMLDEDDDDDDDDEEEDDDDEADDVEENDVVLDSGDVIDDGYDRINFNWAWNQPGTHFMNDDDFGIPNRTGRALFSFGNRRHRHMPGRRAILEVPPEGLDYVIGDPVGYGFNFGTNDDVDNSGLWRNNRALPDANDDITTHPLLVNRSPTVPSVASVELTRGRSARNGPLGDWTQSIEELIGGGAVQLLEQLLTRSRGLGHSSTYRLELNTGSTGLVSGIEVDRVFPRTISSGQENQNITPPSDPITAVQEFKPHSTGQRWYDEARMMYGSAVTEKAAKLVNHVYNALVPYALDEEKKKREREEREKERRQREEEERIKAEEERIKAEEERIKAEEEAERRRKEQEQEESRIRAEAEAAAVTTAVPQPEVVAEQSMSETLTNNEEIVEVTEVTEVIEVIDPMQEDAPIVEQEEERSGESVEMEDEPAPVTTDLNMVEEPSVVPDNSQSQGAAEETVEGSSEGQPTRTTVMVNGRPVDITDTGIDPTFLEALPDELREEVLNQHLPPERRNRPPVTSGAGDAISSEFLAALPDDLREEIIQQEEALEQERIIRQRTTEPAAAEMDTASFFASLDPQLRQTVLLEQDEMVLASLPPAIVAEANALRERASRRYTNAVRSRTLTAPQIQVPKKPSIQRDAVKLVDTSGLATLVRLLFLPQPLGNKNLLHKLLLNLCENSKTRGELISMLLSVLFDGSGDVTAVDKSFAQMSLKGKGTQKGTPRRQSSLPNSSLAQITQAAGENVPNLIAQRCLEALTYIVTYNEASVTYFLMEHDNNIGLKRSNSRKGKEKQAKALSKYPVVILLSLLDRQVFIKNTALMDQLMHLLSFVLRPLSTLTKTDSNNADGDSGGQSNNNNNNGLATQSTNTENNSGQPTGSDNQNNNSTQSNISQNISQDNVNNNSNDNNNNNSVQTSETNNDPSQNNNNATSETNNNTTSEASANENSRNPATASSSTPSEPAQPVLKPPIIPDYCLRLVVNVLTAGECTSNTFKYTLSVIQHLSTLNGARDVITSELVDRAQSLGNDILDDLDELAQILQKADTGVDVQGVTLAKFSPSSSQQAKLLRVLKTIDYMYSRKQQSTTTTTTNAQVSLAPTVDPDEVDVVAPRTLLDGGRGSKLTDDEEKVMKIYDSLQFTELWKKLGKCLTTIHEKPDMIHVATVLLPLIESLMVVCKYVGMAPSTTQKITSPEPKSSSSESMEELFFTFTEDHRKILNTMVRNNPSLMSGSFSLLVHNPKILEFDNKRNYFNQQLHKRANGRDHYGTLQLNVRRQYVFEDSYQNLQRRTGDEIKYGKLSVRFYEEEGVDAGGVTREWFQVLARQMFDENYALFKTSAADRLTYQPNRASSANPEHLSFFKFVGRVIGKAIYDGRLLDAYFTRSFYKHILGKPVDYRDVEAIDLEYYNSLVWMLNNDITNVVDLTFSVVTNDFGEEKVIDLKPNGRNISVTDENKREYVMLVTEQRLTLAIKDQIENFLAGFHEIIPAHLISIFNEQELELLISGMPDIDIDDWKNNTEYQNYTSSSPQIQWFWRAVRSFSQEERAKLLQFVTGTSKVPLEGFSALQGVHGVQKFQIHKDFSSPDRLPSAHTCFNQLDIPEYEDYEQLRSQLLLAISEGTIGFGFQ</sequence>
<dbReference type="SUPFAM" id="SSF48371">
    <property type="entry name" value="ARM repeat"/>
    <property type="match status" value="1"/>
</dbReference>
<keyword evidence="6" id="KW-0808">Transferase</keyword>
<feature type="compositionally biased region" description="Acidic residues" evidence="13">
    <location>
        <begin position="2688"/>
        <end position="2704"/>
    </location>
</feature>
<dbReference type="InterPro" id="IPR010309">
    <property type="entry name" value="E3_Ub_ligase_DUF908"/>
</dbReference>
<evidence type="ECO:0000256" key="1">
    <source>
        <dbReference type="ARBA" id="ARBA00000885"/>
    </source>
</evidence>
<feature type="compositionally biased region" description="Basic and acidic residues" evidence="13">
    <location>
        <begin position="2779"/>
        <end position="2788"/>
    </location>
</feature>
<feature type="compositionally biased region" description="Polar residues" evidence="13">
    <location>
        <begin position="3143"/>
        <end position="3152"/>
    </location>
</feature>
<comment type="catalytic activity">
    <reaction evidence="1">
        <text>S-ubiquitinyl-[E2 ubiquitin-conjugating enzyme]-L-cysteine + [acceptor protein]-L-lysine = [E2 ubiquitin-conjugating enzyme]-L-cysteine + N(6)-ubiquitinyl-[acceptor protein]-L-lysine.</text>
        <dbReference type="EC" id="2.3.2.26"/>
    </reaction>
</comment>
<comment type="pathway">
    <text evidence="3">Protein modification; protein ubiquitination.</text>
</comment>
<feature type="region of interest" description="Disordered" evidence="13">
    <location>
        <begin position="1741"/>
        <end position="1777"/>
    </location>
</feature>
<evidence type="ECO:0000256" key="5">
    <source>
        <dbReference type="ARBA" id="ARBA00022448"/>
    </source>
</evidence>
<feature type="region of interest" description="Disordered" evidence="13">
    <location>
        <begin position="3116"/>
        <end position="3240"/>
    </location>
</feature>
<evidence type="ECO:0000313" key="17">
    <source>
        <dbReference type="Proteomes" id="UP000266673"/>
    </source>
</evidence>
<dbReference type="InterPro" id="IPR035983">
    <property type="entry name" value="Hect_E3_ubiquitin_ligase"/>
</dbReference>
<evidence type="ECO:0000256" key="3">
    <source>
        <dbReference type="ARBA" id="ARBA00004906"/>
    </source>
</evidence>
<evidence type="ECO:0000256" key="13">
    <source>
        <dbReference type="SAM" id="MobiDB-lite"/>
    </source>
</evidence>
<dbReference type="Pfam" id="PF00627">
    <property type="entry name" value="UBA"/>
    <property type="match status" value="1"/>
</dbReference>
<dbReference type="UniPathway" id="UPA00143"/>
<dbReference type="EMBL" id="QKWP01000052">
    <property type="protein sequence ID" value="RIB28908.1"/>
    <property type="molecule type" value="Genomic_DNA"/>
</dbReference>
<dbReference type="InterPro" id="IPR015940">
    <property type="entry name" value="UBA"/>
</dbReference>
<dbReference type="PROSITE" id="PS50030">
    <property type="entry name" value="UBA"/>
    <property type="match status" value="1"/>
</dbReference>
<feature type="compositionally biased region" description="Basic and acidic residues" evidence="13">
    <location>
        <begin position="2194"/>
        <end position="2209"/>
    </location>
</feature>
<name>A0A397W3W0_9GLOM</name>
<feature type="region of interest" description="Disordered" evidence="13">
    <location>
        <begin position="1815"/>
        <end position="1850"/>
    </location>
</feature>
<feature type="domain" description="HECT" evidence="15">
    <location>
        <begin position="3562"/>
        <end position="3898"/>
    </location>
</feature>
<evidence type="ECO:0000256" key="8">
    <source>
        <dbReference type="ARBA" id="ARBA00022816"/>
    </source>
</evidence>
<dbReference type="GO" id="GO:0005737">
    <property type="term" value="C:cytoplasm"/>
    <property type="evidence" value="ECO:0007669"/>
    <property type="project" value="TreeGrafter"/>
</dbReference>
<dbReference type="InterPro" id="IPR010314">
    <property type="entry name" value="E3_Ub_ligase_DUF913"/>
</dbReference>
<dbReference type="STRING" id="44941.A0A397W3W0"/>
<feature type="domain" description="UBA" evidence="14">
    <location>
        <begin position="1277"/>
        <end position="1317"/>
    </location>
</feature>
<dbReference type="Gene3D" id="1.25.10.10">
    <property type="entry name" value="Leucine-rich Repeat Variant"/>
    <property type="match status" value="1"/>
</dbReference>
<feature type="region of interest" description="Disordered" evidence="13">
    <location>
        <begin position="740"/>
        <end position="764"/>
    </location>
</feature>
<dbReference type="GO" id="GO:0000209">
    <property type="term" value="P:protein polyubiquitination"/>
    <property type="evidence" value="ECO:0007669"/>
    <property type="project" value="TreeGrafter"/>
</dbReference>